<protein>
    <submittedName>
        <fullName evidence="6">LacI family DNA-binding transcriptional regulator</fullName>
    </submittedName>
    <submittedName>
        <fullName evidence="5">Periplasmic binding protein-like domain-containing protein</fullName>
    </submittedName>
</protein>
<evidence type="ECO:0000256" key="2">
    <source>
        <dbReference type="ARBA" id="ARBA00023125"/>
    </source>
</evidence>
<dbReference type="Proteomes" id="UP000216057">
    <property type="component" value="Unassembled WGS sequence"/>
</dbReference>
<dbReference type="AlphaFoldDB" id="A0A261GCT1"/>
<evidence type="ECO:0000313" key="7">
    <source>
        <dbReference type="Proteomes" id="UP000216057"/>
    </source>
</evidence>
<dbReference type="GO" id="GO:0003700">
    <property type="term" value="F:DNA-binding transcription factor activity"/>
    <property type="evidence" value="ECO:0007669"/>
    <property type="project" value="TreeGrafter"/>
</dbReference>
<evidence type="ECO:0000313" key="5">
    <source>
        <dbReference type="EMBL" id="OZG69224.1"/>
    </source>
</evidence>
<dbReference type="EMBL" id="MWWZ01000004">
    <property type="protein sequence ID" value="OZG69224.1"/>
    <property type="molecule type" value="Genomic_DNA"/>
</dbReference>
<dbReference type="KEGG" id="beu:BE0216_01425"/>
<evidence type="ECO:0000256" key="1">
    <source>
        <dbReference type="ARBA" id="ARBA00023015"/>
    </source>
</evidence>
<dbReference type="OrthoDB" id="3258243at2"/>
<gene>
    <name evidence="6" type="ORF">BE0216_01425</name>
    <name evidence="5" type="ORF">BEUL_0630</name>
</gene>
<dbReference type="Gene3D" id="3.40.50.2300">
    <property type="match status" value="2"/>
</dbReference>
<organism evidence="5 7">
    <name type="scientific">Bifidobacterium eulemuris</name>
    <dbReference type="NCBI Taxonomy" id="1765219"/>
    <lineage>
        <taxon>Bacteria</taxon>
        <taxon>Bacillati</taxon>
        <taxon>Actinomycetota</taxon>
        <taxon>Actinomycetes</taxon>
        <taxon>Bifidobacteriales</taxon>
        <taxon>Bifidobacteriaceae</taxon>
        <taxon>Bifidobacterium</taxon>
    </lineage>
</organism>
<feature type="domain" description="HTH lacI-type" evidence="4">
    <location>
        <begin position="16"/>
        <end position="60"/>
    </location>
</feature>
<dbReference type="SMART" id="SM00354">
    <property type="entry name" value="HTH_LACI"/>
    <property type="match status" value="1"/>
</dbReference>
<dbReference type="RefSeq" id="WP_158217180.1">
    <property type="nucleotide sequence ID" value="NZ_CP062938.1"/>
</dbReference>
<evidence type="ECO:0000259" key="4">
    <source>
        <dbReference type="PROSITE" id="PS50932"/>
    </source>
</evidence>
<reference evidence="6 8" key="2">
    <citation type="submission" date="2020-10" db="EMBL/GenBank/DDBJ databases">
        <title>Genome sequencing of Bifidobacterium eulemuris_DSMZ_100216.</title>
        <authorList>
            <person name="Kim J."/>
        </authorList>
    </citation>
    <scope>NUCLEOTIDE SEQUENCE [LARGE SCALE GENOMIC DNA]</scope>
    <source>
        <strain evidence="6 8">DSM 100216</strain>
    </source>
</reference>
<dbReference type="SUPFAM" id="SSF53822">
    <property type="entry name" value="Periplasmic binding protein-like I"/>
    <property type="match status" value="1"/>
</dbReference>
<dbReference type="CDD" id="cd01392">
    <property type="entry name" value="HTH_LacI"/>
    <property type="match status" value="1"/>
</dbReference>
<reference evidence="5 7" key="1">
    <citation type="journal article" date="2017" name="BMC Genomics">
        <title>Comparative genomic and phylogenomic analyses of the Bifidobacteriaceae family.</title>
        <authorList>
            <person name="Lugli G.A."/>
            <person name="Milani C."/>
            <person name="Turroni F."/>
            <person name="Duranti S."/>
            <person name="Mancabelli L."/>
            <person name="Mangifesta M."/>
            <person name="Ferrario C."/>
            <person name="Modesto M."/>
            <person name="Mattarelli P."/>
            <person name="Jiri K."/>
            <person name="van Sinderen D."/>
            <person name="Ventura M."/>
        </authorList>
    </citation>
    <scope>NUCLEOTIDE SEQUENCE [LARGE SCALE GENOMIC DNA]</scope>
    <source>
        <strain evidence="5 7">DSM 100216</strain>
    </source>
</reference>
<evidence type="ECO:0000256" key="3">
    <source>
        <dbReference type="ARBA" id="ARBA00023163"/>
    </source>
</evidence>
<sequence>MSDHEQNADAAAGRAVTINDIAKAAGVSPATVSRSLSRPGRVNAETANRVRRIAQDLGYRATNSTLEHDQALRGAILAVAADLRYPIYAEFLYGMQGLCMAKNFCLTTAVSAYRTDTERGIIARFSPSVDGIVLIGTSLSDAAIRKAAQMRPLVAINRQVSGVQSVVCDDQHSLDEAVRTLKALGHTSIEYVAGPERSWQNGMRWLALLNACHREHIRLHQIPGPNRIFDSDDEVDEWFASLLDPSVTAVISYNDLSAEMILNMYRRHGMDVPGRVSVIGIDDIREGTLLTPALSSISVPRERMGELAATKLIERILRVSDGIAPVTVRSTFVRRDSIGPARAA</sequence>
<dbReference type="Gene3D" id="1.10.260.40">
    <property type="entry name" value="lambda repressor-like DNA-binding domains"/>
    <property type="match status" value="1"/>
</dbReference>
<dbReference type="InterPro" id="IPR010982">
    <property type="entry name" value="Lambda_DNA-bd_dom_sf"/>
</dbReference>
<keyword evidence="8" id="KW-1185">Reference proteome</keyword>
<evidence type="ECO:0000313" key="6">
    <source>
        <dbReference type="EMBL" id="QOL31267.1"/>
    </source>
</evidence>
<dbReference type="SUPFAM" id="SSF47413">
    <property type="entry name" value="lambda repressor-like DNA-binding domains"/>
    <property type="match status" value="1"/>
</dbReference>
<evidence type="ECO:0000313" key="8">
    <source>
        <dbReference type="Proteomes" id="UP000593943"/>
    </source>
</evidence>
<dbReference type="InterPro" id="IPR000843">
    <property type="entry name" value="HTH_LacI"/>
</dbReference>
<dbReference type="InterPro" id="IPR028082">
    <property type="entry name" value="Peripla_BP_I"/>
</dbReference>
<dbReference type="InterPro" id="IPR046335">
    <property type="entry name" value="LacI/GalR-like_sensor"/>
</dbReference>
<dbReference type="PANTHER" id="PTHR30146">
    <property type="entry name" value="LACI-RELATED TRANSCRIPTIONAL REPRESSOR"/>
    <property type="match status" value="1"/>
</dbReference>
<proteinExistence type="predicted"/>
<dbReference type="PANTHER" id="PTHR30146:SF138">
    <property type="entry name" value="TRANSCRIPTIONAL REGULATORY PROTEIN"/>
    <property type="match status" value="1"/>
</dbReference>
<name>A0A261GCT1_9BIFI</name>
<dbReference type="Proteomes" id="UP000593943">
    <property type="component" value="Chromosome"/>
</dbReference>
<keyword evidence="1" id="KW-0805">Transcription regulation</keyword>
<dbReference type="Pfam" id="PF00356">
    <property type="entry name" value="LacI"/>
    <property type="match status" value="1"/>
</dbReference>
<accession>A0A261GCT1</accession>
<dbReference type="GO" id="GO:0000976">
    <property type="term" value="F:transcription cis-regulatory region binding"/>
    <property type="evidence" value="ECO:0007669"/>
    <property type="project" value="TreeGrafter"/>
</dbReference>
<dbReference type="PROSITE" id="PS50932">
    <property type="entry name" value="HTH_LACI_2"/>
    <property type="match status" value="1"/>
</dbReference>
<dbReference type="CDD" id="cd06267">
    <property type="entry name" value="PBP1_LacI_sugar_binding-like"/>
    <property type="match status" value="1"/>
</dbReference>
<dbReference type="Pfam" id="PF13377">
    <property type="entry name" value="Peripla_BP_3"/>
    <property type="match status" value="1"/>
</dbReference>
<keyword evidence="3" id="KW-0804">Transcription</keyword>
<keyword evidence="2 6" id="KW-0238">DNA-binding</keyword>
<dbReference type="EMBL" id="CP062938">
    <property type="protein sequence ID" value="QOL31267.1"/>
    <property type="molecule type" value="Genomic_DNA"/>
</dbReference>